<protein>
    <submittedName>
        <fullName evidence="1">Uncharacterized protein</fullName>
    </submittedName>
</protein>
<sequence>MNRLIDAMKRAAGLPTENRAIPGTGALTLSGHYFEFNLCPQFDGIVVTVQHLRRRAPAHAVDQSSGQAEISVERGITNVTKPGSPWARFKALLGRLGML</sequence>
<dbReference type="EMBL" id="JAJLJH010000017">
    <property type="protein sequence ID" value="MCK9689632.1"/>
    <property type="molecule type" value="Genomic_DNA"/>
</dbReference>
<evidence type="ECO:0000313" key="2">
    <source>
        <dbReference type="Proteomes" id="UP001139353"/>
    </source>
</evidence>
<gene>
    <name evidence="1" type="ORF">LPC04_28265</name>
</gene>
<keyword evidence="2" id="KW-1185">Reference proteome</keyword>
<dbReference type="Proteomes" id="UP001139353">
    <property type="component" value="Unassembled WGS sequence"/>
</dbReference>
<name>A0A9X1YQX2_9BURK</name>
<dbReference type="RefSeq" id="WP_275685685.1">
    <property type="nucleotide sequence ID" value="NZ_JAJLJH010000017.1"/>
</dbReference>
<proteinExistence type="predicted"/>
<organism evidence="1 2">
    <name type="scientific">Scleromatobacter humisilvae</name>
    <dbReference type="NCBI Taxonomy" id="2897159"/>
    <lineage>
        <taxon>Bacteria</taxon>
        <taxon>Pseudomonadati</taxon>
        <taxon>Pseudomonadota</taxon>
        <taxon>Betaproteobacteria</taxon>
        <taxon>Burkholderiales</taxon>
        <taxon>Sphaerotilaceae</taxon>
        <taxon>Scleromatobacter</taxon>
    </lineage>
</organism>
<reference evidence="1" key="1">
    <citation type="submission" date="2021-11" db="EMBL/GenBank/DDBJ databases">
        <title>BS-T2-15 a new species belonging to the Comamonadaceae family isolated from the soil of a French oak forest.</title>
        <authorList>
            <person name="Mieszkin S."/>
            <person name="Alain K."/>
        </authorList>
    </citation>
    <scope>NUCLEOTIDE SEQUENCE</scope>
    <source>
        <strain evidence="1">BS-T2-15</strain>
    </source>
</reference>
<dbReference type="AlphaFoldDB" id="A0A9X1YQX2"/>
<comment type="caution">
    <text evidence="1">The sequence shown here is derived from an EMBL/GenBank/DDBJ whole genome shotgun (WGS) entry which is preliminary data.</text>
</comment>
<accession>A0A9X1YQX2</accession>
<evidence type="ECO:0000313" key="1">
    <source>
        <dbReference type="EMBL" id="MCK9689632.1"/>
    </source>
</evidence>